<name>A0A6N6MHV6_9HYPH</name>
<dbReference type="NCBIfam" id="NF041492">
    <property type="entry name" value="MobF"/>
    <property type="match status" value="1"/>
</dbReference>
<evidence type="ECO:0000313" key="4">
    <source>
        <dbReference type="Proteomes" id="UP000441523"/>
    </source>
</evidence>
<gene>
    <name evidence="3" type="ORF">F6X51_22220</name>
</gene>
<organism evidence="3 4">
    <name type="scientific">Methylobacterium planeticum</name>
    <dbReference type="NCBI Taxonomy" id="2615211"/>
    <lineage>
        <taxon>Bacteria</taxon>
        <taxon>Pseudomonadati</taxon>
        <taxon>Pseudomonadota</taxon>
        <taxon>Alphaproteobacteria</taxon>
        <taxon>Hyphomicrobiales</taxon>
        <taxon>Methylobacteriaceae</taxon>
        <taxon>Methylobacterium</taxon>
    </lineage>
</organism>
<dbReference type="SUPFAM" id="SSF55464">
    <property type="entry name" value="Origin of replication-binding domain, RBD-like"/>
    <property type="match status" value="1"/>
</dbReference>
<comment type="caution">
    <text evidence="3">The sequence shown here is derived from an EMBL/GenBank/DDBJ whole genome shotgun (WGS) entry which is preliminary data.</text>
</comment>
<dbReference type="CDD" id="cd17933">
    <property type="entry name" value="DEXSc_RecD-like"/>
    <property type="match status" value="1"/>
</dbReference>
<dbReference type="Gene3D" id="2.30.30.940">
    <property type="match status" value="1"/>
</dbReference>
<evidence type="ECO:0000256" key="1">
    <source>
        <dbReference type="SAM" id="MobiDB-lite"/>
    </source>
</evidence>
<dbReference type="InterPro" id="IPR014862">
    <property type="entry name" value="TrwC"/>
</dbReference>
<evidence type="ECO:0000313" key="3">
    <source>
        <dbReference type="EMBL" id="KAB1070584.1"/>
    </source>
</evidence>
<dbReference type="SUPFAM" id="SSF52540">
    <property type="entry name" value="P-loop containing nucleoside triphosphate hydrolases"/>
    <property type="match status" value="2"/>
</dbReference>
<dbReference type="Gene3D" id="3.40.50.300">
    <property type="entry name" value="P-loop containing nucleotide triphosphate hydrolases"/>
    <property type="match status" value="2"/>
</dbReference>
<reference evidence="3 4" key="1">
    <citation type="submission" date="2019-09" db="EMBL/GenBank/DDBJ databases">
        <title>YIM 132548 draft genome.</title>
        <authorList>
            <person name="Jiang L."/>
        </authorList>
    </citation>
    <scope>NUCLEOTIDE SEQUENCE [LARGE SCALE GENOMIC DNA]</scope>
    <source>
        <strain evidence="3 4">YIM 132548</strain>
    </source>
</reference>
<protein>
    <submittedName>
        <fullName evidence="3">Relaxase domain-containing protein</fullName>
    </submittedName>
</protein>
<dbReference type="Pfam" id="PF08751">
    <property type="entry name" value="TrwC"/>
    <property type="match status" value="1"/>
</dbReference>
<dbReference type="EMBL" id="VZZJ01000026">
    <property type="protein sequence ID" value="KAB1070584.1"/>
    <property type="molecule type" value="Genomic_DNA"/>
</dbReference>
<sequence length="971" mass="105068">MTASLHTLGAGASAGAYYTNDPYRETQNRDEYYAKDGGGQWRTNAGSLVRDGAAIDLASFQDLCAGRDPRSGRSLVRGAGEGHRAGWDVCLTTPKTFSILWANGGVDQRAQLEAIHAAAVTQALDFLREEGLVEVRLGAGGHLREQPTDLMVGRFNHYTTRDGDPNCHTHCVLMNIARCADGKYRTLEPTKLFDWQKVVGSAFRVALAEGLSREFDLALRSAGQGQFEIRGIPDTVIAAFSKRSAAIEAAIGGDRASASGSQKEVAALSTRGAKADLPTGAELEQRWRQELAAFDLDPWAAVREASRSRSADQDRVYVPEQDLRHEPDFDPPEIAGDTPVARAASTLFRHQNVLDRKSLIERALNEASLQGIGIAAVRAEMTALEEQGQLIRLDPSDGQACWTTSGIAAAEAALLRAADRPEARSLFRPEALTAAIEAASELSAEQREAVIHVAGPDAGGVSVMEAGAGTGKTTSARVVVEAARASGLTVIGLAPSWKAAEELAASTGIETFAIAKWRHDLEHGRIPPLDGNTLVLCDEAGMVGTRDMGFVLRSVAAAPNGGARAILLGDRRQLAAVPGGSALRAVVDVLGRHATLTEVRRQGVPWQRAASILMARGEVEAGLRAYARHERIELVSGTTEAQEQVIALWTAARERYGNSEVLIVTRRNRDAAALNTAARTVLRAEGQITGPDVEVRARDRENKPTTLNLATGDKIRFGEGIRRHGIRNSTRGTIEAIGADERGELRIALRLEDGRRIEDAYVALVRDSVPGRLAAPTLPRITLATAGTAYSVQGRTASACVYYGGTASDARELYVGLTRHRHDAWLVVERNRLELAVRSRGSDLRMVPSTAELHERLFVEARRYTEKVNVVDHVEDRVAFVRSGAILPARAEVRLDVERGFQAGRLLRAVLQELAAVPGLTGRALVRLLRATERSITRRLQDRRDPSQSIDENRVSYRPEASRPSAPEISR</sequence>
<dbReference type="Pfam" id="PF13604">
    <property type="entry name" value="AAA_30"/>
    <property type="match status" value="1"/>
</dbReference>
<feature type="compositionally biased region" description="Basic and acidic residues" evidence="1">
    <location>
        <begin position="939"/>
        <end position="961"/>
    </location>
</feature>
<proteinExistence type="predicted"/>
<accession>A0A6N6MHV6</accession>
<keyword evidence="4" id="KW-1185">Reference proteome</keyword>
<dbReference type="InterPro" id="IPR027417">
    <property type="entry name" value="P-loop_NTPase"/>
</dbReference>
<feature type="region of interest" description="Disordered" evidence="1">
    <location>
        <begin position="939"/>
        <end position="971"/>
    </location>
</feature>
<evidence type="ECO:0000259" key="2">
    <source>
        <dbReference type="Pfam" id="PF08751"/>
    </source>
</evidence>
<dbReference type="Proteomes" id="UP000441523">
    <property type="component" value="Unassembled WGS sequence"/>
</dbReference>
<feature type="domain" description="TrwC relaxase" evidence="2">
    <location>
        <begin position="16"/>
        <end position="293"/>
    </location>
</feature>
<dbReference type="AlphaFoldDB" id="A0A6N6MHV6"/>